<dbReference type="Proteomes" id="UP000030108">
    <property type="component" value="Unassembled WGS sequence"/>
</dbReference>
<evidence type="ECO:0000313" key="2">
    <source>
        <dbReference type="EMBL" id="EUC58442.1"/>
    </source>
</evidence>
<proteinExistence type="predicted"/>
<dbReference type="Pfam" id="PF02992">
    <property type="entry name" value="Transposase_21"/>
    <property type="match status" value="1"/>
</dbReference>
<sequence>MPNQRKRKHNEEQVQCIHCGQLHSKRDERRHRKWALAELQYQQDYLGASASQTINVNPPVPDIDPLPGHNDPQKQVTRSELLQRRHRRLQPDDFDENWYLQDQDPGAEGIDLFGRTNPNGIDWEQLPEEALDDPFAGLTPEEILSLGFARATSQISYDSLSERDHYILDSFNFRVTSRISSRDFGNLKYAFPGRLDDMPSLYETQTRVAALSGLTPRLIDCCRNSCICYTDQYANLQSCPSCKAPRLYANGKPAKQFSYLPFTPRLIAMLNGSMRKKMEYRYEFDLKDHKGYSLDIFNGSHYRNLKERPIPSTRTRGRKYFESPTDVALALASDGFCPFRNRKQSCWPICLYNLNLPPEERFHLENTICVGVIPGPKSVKDISSFLFPLVEELLDLLHGVAYYDKHTDSMEILHAFLILVFGDMPAIAKLMEMKGHNGKCPCRACEILGVRIPNSNNPVHYIPLKCPSSVDRSRPVYDPLNLPLRTHDRFMAQANEVINASTNAQEDELSTRYGIKRIPLLSVLPTIKFPTSFPLDFMHLIWENLIPNLLKLWTGDFKGLDEGTGSYELGKSVFEAICEAVISSGDTYPYSFGCRVPDPSKDRSYFSAECCQAYYIHFIDLVKLLQICLQFELSAGNIQGLRTGFANWVTRYEKLYFQHKAYRLPTCTSSVHELDLTPEIGGLYSKLMACLVTRFDKNSDVVKNYIPNSARQWRKVLRTGGGDLMVARGVSPLGHGYRDNSFVRYHLLVDILAHRPNANPIFQPRMFYGQLLHIFAIDFPEAEELGTDKPETVLFAAIQECKVTHVDKRIGTPYYTNMGPTEVVDFESVKCVVGRVRDERGFWGIIDRSGPLAQAEFRGDEPLDGDEGNE</sequence>
<gene>
    <name evidence="2" type="ORF">RSOL_253760</name>
</gene>
<dbReference type="OrthoDB" id="6613063at2759"/>
<dbReference type="PANTHER" id="PTHR46579:SF1">
    <property type="entry name" value="F5_8 TYPE C DOMAIN-CONTAINING PROTEIN"/>
    <property type="match status" value="1"/>
</dbReference>
<organism evidence="2 3">
    <name type="scientific">Rhizoctonia solani AG-3 Rhs1AP</name>
    <dbReference type="NCBI Taxonomy" id="1086054"/>
    <lineage>
        <taxon>Eukaryota</taxon>
        <taxon>Fungi</taxon>
        <taxon>Dikarya</taxon>
        <taxon>Basidiomycota</taxon>
        <taxon>Agaricomycotina</taxon>
        <taxon>Agaricomycetes</taxon>
        <taxon>Cantharellales</taxon>
        <taxon>Ceratobasidiaceae</taxon>
        <taxon>Rhizoctonia</taxon>
    </lineage>
</organism>
<comment type="caution">
    <text evidence="2">The sequence shown here is derived from an EMBL/GenBank/DDBJ whole genome shotgun (WGS) entry which is preliminary data.</text>
</comment>
<feature type="region of interest" description="Disordered" evidence="1">
    <location>
        <begin position="52"/>
        <end position="74"/>
    </location>
</feature>
<protein>
    <submittedName>
        <fullName evidence="2">Transposase family Tnp2 protein</fullName>
    </submittedName>
</protein>
<evidence type="ECO:0000313" key="3">
    <source>
        <dbReference type="Proteomes" id="UP000030108"/>
    </source>
</evidence>
<dbReference type="InterPro" id="IPR004242">
    <property type="entry name" value="Transposase_21"/>
</dbReference>
<reference evidence="3" key="1">
    <citation type="journal article" date="2014" name="Genome Announc.">
        <title>Draft genome sequence of the plant-pathogenic soil fungus Rhizoctonia solani anastomosis group 3 strain Rhs1AP.</title>
        <authorList>
            <person name="Cubeta M.A."/>
            <person name="Thomas E."/>
            <person name="Dean R.A."/>
            <person name="Jabaji S."/>
            <person name="Neate S.M."/>
            <person name="Tavantzis S."/>
            <person name="Toda T."/>
            <person name="Vilgalys R."/>
            <person name="Bharathan N."/>
            <person name="Fedorova-Abrams N."/>
            <person name="Pakala S.B."/>
            <person name="Pakala S.M."/>
            <person name="Zafar N."/>
            <person name="Joardar V."/>
            <person name="Losada L."/>
            <person name="Nierman W.C."/>
        </authorList>
    </citation>
    <scope>NUCLEOTIDE SEQUENCE [LARGE SCALE GENOMIC DNA]</scope>
    <source>
        <strain evidence="3">AG-3</strain>
    </source>
</reference>
<dbReference type="AlphaFoldDB" id="A0A0A1UHU9"/>
<dbReference type="EMBL" id="JATN01000321">
    <property type="protein sequence ID" value="EUC58442.1"/>
    <property type="molecule type" value="Genomic_DNA"/>
</dbReference>
<name>A0A0A1UHU9_9AGAM</name>
<feature type="non-terminal residue" evidence="2">
    <location>
        <position position="870"/>
    </location>
</feature>
<accession>A0A0A1UHU9</accession>
<dbReference type="PANTHER" id="PTHR46579">
    <property type="entry name" value="F5/8 TYPE C DOMAIN-CONTAINING PROTEIN-RELATED"/>
    <property type="match status" value="1"/>
</dbReference>
<evidence type="ECO:0000256" key="1">
    <source>
        <dbReference type="SAM" id="MobiDB-lite"/>
    </source>
</evidence>